<dbReference type="AlphaFoldDB" id="A0A917PCM1"/>
<organism evidence="1 2">
    <name type="scientific">Streptomyces lacrimifluminis</name>
    <dbReference type="NCBI Taxonomy" id="1500077"/>
    <lineage>
        <taxon>Bacteria</taxon>
        <taxon>Bacillati</taxon>
        <taxon>Actinomycetota</taxon>
        <taxon>Actinomycetes</taxon>
        <taxon>Kitasatosporales</taxon>
        <taxon>Streptomycetaceae</taxon>
        <taxon>Streptomyces</taxon>
    </lineage>
</organism>
<gene>
    <name evidence="1" type="ORF">GCM10012282_79820</name>
</gene>
<dbReference type="EMBL" id="BMMU01000064">
    <property type="protein sequence ID" value="GGJ70996.1"/>
    <property type="molecule type" value="Genomic_DNA"/>
</dbReference>
<protein>
    <submittedName>
        <fullName evidence="1">Uncharacterized protein</fullName>
    </submittedName>
</protein>
<reference evidence="1" key="2">
    <citation type="submission" date="2020-09" db="EMBL/GenBank/DDBJ databases">
        <authorList>
            <person name="Sun Q."/>
            <person name="Zhou Y."/>
        </authorList>
    </citation>
    <scope>NUCLEOTIDE SEQUENCE</scope>
    <source>
        <strain evidence="1">CGMCC 4.7272</strain>
    </source>
</reference>
<dbReference type="Proteomes" id="UP000625682">
    <property type="component" value="Unassembled WGS sequence"/>
</dbReference>
<accession>A0A917PCM1</accession>
<keyword evidence="2" id="KW-1185">Reference proteome</keyword>
<reference evidence="1" key="1">
    <citation type="journal article" date="2014" name="Int. J. Syst. Evol. Microbiol.">
        <title>Complete genome sequence of Corynebacterium casei LMG S-19264T (=DSM 44701T), isolated from a smear-ripened cheese.</title>
        <authorList>
            <consortium name="US DOE Joint Genome Institute (JGI-PGF)"/>
            <person name="Walter F."/>
            <person name="Albersmeier A."/>
            <person name="Kalinowski J."/>
            <person name="Ruckert C."/>
        </authorList>
    </citation>
    <scope>NUCLEOTIDE SEQUENCE</scope>
    <source>
        <strain evidence="1">CGMCC 4.7272</strain>
    </source>
</reference>
<proteinExistence type="predicted"/>
<evidence type="ECO:0000313" key="1">
    <source>
        <dbReference type="EMBL" id="GGJ70996.1"/>
    </source>
</evidence>
<evidence type="ECO:0000313" key="2">
    <source>
        <dbReference type="Proteomes" id="UP000625682"/>
    </source>
</evidence>
<sequence>MDGRHDHQAAEAANAGAVTHFRVTACVAPGLAQCGGCGHWANSSTDAGRLLGVLPHCQQAARAVRYGHTAARREPGRAERPGSEGGCGALYQWSWGFFARHSTRRS</sequence>
<comment type="caution">
    <text evidence="1">The sequence shown here is derived from an EMBL/GenBank/DDBJ whole genome shotgun (WGS) entry which is preliminary data.</text>
</comment>
<name>A0A917PCM1_9ACTN</name>